<keyword evidence="7" id="KW-0813">Transport</keyword>
<evidence type="ECO:0000256" key="2">
    <source>
        <dbReference type="ARBA" id="ARBA00022692"/>
    </source>
</evidence>
<gene>
    <name evidence="7" type="ORF">AWB69_08036</name>
</gene>
<organism evidence="7 8">
    <name type="scientific">Caballeronia udeis</name>
    <dbReference type="NCBI Taxonomy" id="1232866"/>
    <lineage>
        <taxon>Bacteria</taxon>
        <taxon>Pseudomonadati</taxon>
        <taxon>Pseudomonadota</taxon>
        <taxon>Betaproteobacteria</taxon>
        <taxon>Burkholderiales</taxon>
        <taxon>Burkholderiaceae</taxon>
        <taxon>Caballeronia</taxon>
    </lineage>
</organism>
<dbReference type="PANTHER" id="PTHR11662">
    <property type="entry name" value="SOLUTE CARRIER FAMILY 17"/>
    <property type="match status" value="1"/>
</dbReference>
<dbReference type="InterPro" id="IPR011701">
    <property type="entry name" value="MFS"/>
</dbReference>
<keyword evidence="4 5" id="KW-0472">Membrane</keyword>
<feature type="transmembrane region" description="Helical" evidence="5">
    <location>
        <begin position="165"/>
        <end position="185"/>
    </location>
</feature>
<evidence type="ECO:0000313" key="7">
    <source>
        <dbReference type="EMBL" id="SAL68545.1"/>
    </source>
</evidence>
<name>A0A158JIV1_9BURK</name>
<feature type="transmembrane region" description="Helical" evidence="5">
    <location>
        <begin position="374"/>
        <end position="395"/>
    </location>
</feature>
<dbReference type="SUPFAM" id="SSF103473">
    <property type="entry name" value="MFS general substrate transporter"/>
    <property type="match status" value="1"/>
</dbReference>
<evidence type="ECO:0000256" key="1">
    <source>
        <dbReference type="ARBA" id="ARBA00004141"/>
    </source>
</evidence>
<feature type="transmembrane region" description="Helical" evidence="5">
    <location>
        <begin position="306"/>
        <end position="325"/>
    </location>
</feature>
<dbReference type="GO" id="GO:0022857">
    <property type="term" value="F:transmembrane transporter activity"/>
    <property type="evidence" value="ECO:0007669"/>
    <property type="project" value="InterPro"/>
</dbReference>
<dbReference type="EMBL" id="FCOK02000092">
    <property type="protein sequence ID" value="SAL68545.1"/>
    <property type="molecule type" value="Genomic_DNA"/>
</dbReference>
<evidence type="ECO:0000256" key="3">
    <source>
        <dbReference type="ARBA" id="ARBA00022989"/>
    </source>
</evidence>
<dbReference type="PANTHER" id="PTHR11662:SF399">
    <property type="entry name" value="FI19708P1-RELATED"/>
    <property type="match status" value="1"/>
</dbReference>
<feature type="transmembrane region" description="Helical" evidence="5">
    <location>
        <begin position="101"/>
        <end position="118"/>
    </location>
</feature>
<feature type="transmembrane region" description="Helical" evidence="5">
    <location>
        <begin position="282"/>
        <end position="300"/>
    </location>
</feature>
<protein>
    <submittedName>
        <fullName evidence="7">Sugar transport-related, membrane protein</fullName>
    </submittedName>
</protein>
<dbReference type="Gene3D" id="1.20.1250.20">
    <property type="entry name" value="MFS general substrate transporter like domains"/>
    <property type="match status" value="2"/>
</dbReference>
<dbReference type="InterPro" id="IPR050382">
    <property type="entry name" value="MFS_Na/Anion_cotransporter"/>
</dbReference>
<dbReference type="PROSITE" id="PS50850">
    <property type="entry name" value="MFS"/>
    <property type="match status" value="1"/>
</dbReference>
<feature type="domain" description="Major facilitator superfamily (MFS) profile" evidence="6">
    <location>
        <begin position="8"/>
        <end position="400"/>
    </location>
</feature>
<dbReference type="Proteomes" id="UP000054683">
    <property type="component" value="Unassembled WGS sequence"/>
</dbReference>
<feature type="transmembrane region" description="Helical" evidence="5">
    <location>
        <begin position="139"/>
        <end position="159"/>
    </location>
</feature>
<dbReference type="AlphaFoldDB" id="A0A158JIV1"/>
<feature type="transmembrane region" description="Helical" evidence="5">
    <location>
        <begin position="206"/>
        <end position="227"/>
    </location>
</feature>
<dbReference type="GO" id="GO:0016020">
    <property type="term" value="C:membrane"/>
    <property type="evidence" value="ECO:0007669"/>
    <property type="project" value="UniProtKB-SubCell"/>
</dbReference>
<evidence type="ECO:0000259" key="6">
    <source>
        <dbReference type="PROSITE" id="PS50850"/>
    </source>
</evidence>
<sequence length="419" mass="44744">MQSRWWSIGGSLMVGLFVAYLDRTTLSVGLPSVARDLGFAGDRFAVTASWALTIFLVGYAVANVLGGILTRKYDPKTVVIWSFAIWSLATVIVGFTDSLAVLLGCRFILGIAEGVYWPQQSRFAKAWFAPDERTKANAIVQYYGQFIALAVGFMILTPIYNAFGWRIMFFLMGGIGLVGIVPLYIAKLRPESEAPYRAIAPTQATIPRLTLTALGGYPFLLLLLSYITQGMLFWGVTLWIPLAVRSVGFTGTCQAIASSLPYLAAVLLALPMSRISDRTGRRVLIAALGLLIPGILMMLLPVVDSGYAKLALITVALGYYASSYTPNIWSILQSTIEPQAIGPASGIINGIGAGGGGTLAGFLVGVLYKSTGSYMSGFVVLGALVILGGIALLAYGRIRPARLSTPAQIETVRSDAQTG</sequence>
<dbReference type="InterPro" id="IPR020846">
    <property type="entry name" value="MFS_dom"/>
</dbReference>
<reference evidence="7 8" key="1">
    <citation type="submission" date="2016-01" db="EMBL/GenBank/DDBJ databases">
        <authorList>
            <person name="Oliw E.H."/>
        </authorList>
    </citation>
    <scope>NUCLEOTIDE SEQUENCE [LARGE SCALE GENOMIC DNA]</scope>
    <source>
        <strain evidence="7">LMG 27134</strain>
    </source>
</reference>
<dbReference type="Pfam" id="PF07690">
    <property type="entry name" value="MFS_1"/>
    <property type="match status" value="1"/>
</dbReference>
<comment type="subcellular location">
    <subcellularLocation>
        <location evidence="1">Membrane</location>
        <topology evidence="1">Multi-pass membrane protein</topology>
    </subcellularLocation>
</comment>
<accession>A0A158JIV1</accession>
<feature type="transmembrane region" description="Helical" evidence="5">
    <location>
        <begin position="45"/>
        <end position="66"/>
    </location>
</feature>
<keyword evidence="7" id="KW-0762">Sugar transport</keyword>
<feature type="transmembrane region" description="Helical" evidence="5">
    <location>
        <begin position="346"/>
        <end position="368"/>
    </location>
</feature>
<evidence type="ECO:0000256" key="5">
    <source>
        <dbReference type="SAM" id="Phobius"/>
    </source>
</evidence>
<evidence type="ECO:0000313" key="8">
    <source>
        <dbReference type="Proteomes" id="UP000054683"/>
    </source>
</evidence>
<feature type="transmembrane region" description="Helical" evidence="5">
    <location>
        <begin position="247"/>
        <end position="270"/>
    </location>
</feature>
<feature type="transmembrane region" description="Helical" evidence="5">
    <location>
        <begin position="78"/>
        <end position="95"/>
    </location>
</feature>
<keyword evidence="2 5" id="KW-0812">Transmembrane</keyword>
<evidence type="ECO:0000256" key="4">
    <source>
        <dbReference type="ARBA" id="ARBA00023136"/>
    </source>
</evidence>
<keyword evidence="3 5" id="KW-1133">Transmembrane helix</keyword>
<proteinExistence type="predicted"/>
<dbReference type="InterPro" id="IPR036259">
    <property type="entry name" value="MFS_trans_sf"/>
</dbReference>